<dbReference type="AlphaFoldDB" id="A0A0B5AXM0"/>
<geneLocation type="plasmid" evidence="2"/>
<name>A0A0B5AXM0_9BACL</name>
<accession>A0A0B5AXM0</accession>
<proteinExistence type="predicted"/>
<gene>
    <name evidence="1" type="ORF">JMA_41090</name>
</gene>
<dbReference type="HOGENOM" id="CLU_329746_0_0_9"/>
<evidence type="ECO:0008006" key="3">
    <source>
        <dbReference type="Google" id="ProtNLM"/>
    </source>
</evidence>
<dbReference type="Proteomes" id="UP000031449">
    <property type="component" value="Plasmid unnamed"/>
</dbReference>
<evidence type="ECO:0000313" key="2">
    <source>
        <dbReference type="Proteomes" id="UP000031449"/>
    </source>
</evidence>
<reference evidence="1 2" key="1">
    <citation type="submission" date="2014-08" db="EMBL/GenBank/DDBJ databases">
        <title>Complete genome of a marine bacteria Jeotgalibacillus malaysiensis.</title>
        <authorList>
            <person name="Yaakop A.S."/>
            <person name="Chan K.-G."/>
            <person name="Goh K.M."/>
        </authorList>
    </citation>
    <scope>NUCLEOTIDE SEQUENCE [LARGE SCALE GENOMIC DNA]</scope>
    <source>
        <strain evidence="1 2">D5</strain>
        <plasmid evidence="2">Plasmid</plasmid>
    </source>
</reference>
<dbReference type="BioCyc" id="JESP1508404:G14D9-13393-MONOMER"/>
<dbReference type="KEGG" id="jeo:JMA_41090"/>
<dbReference type="EMBL" id="CP009417">
    <property type="protein sequence ID" value="AJD93427.1"/>
    <property type="molecule type" value="Genomic_DNA"/>
</dbReference>
<organism evidence="1 2">
    <name type="scientific">Jeotgalibacillus malaysiensis</name>
    <dbReference type="NCBI Taxonomy" id="1508404"/>
    <lineage>
        <taxon>Bacteria</taxon>
        <taxon>Bacillati</taxon>
        <taxon>Bacillota</taxon>
        <taxon>Bacilli</taxon>
        <taxon>Bacillales</taxon>
        <taxon>Caryophanaceae</taxon>
        <taxon>Jeotgalibacillus</taxon>
    </lineage>
</organism>
<protein>
    <recommendedName>
        <fullName evidence="3">Bacterial Ig domain-containing protein</fullName>
    </recommendedName>
</protein>
<keyword evidence="1" id="KW-0614">Plasmid</keyword>
<dbReference type="OrthoDB" id="2596050at2"/>
<evidence type="ECO:0000313" key="1">
    <source>
        <dbReference type="EMBL" id="AJD93427.1"/>
    </source>
</evidence>
<keyword evidence="2" id="KW-1185">Reference proteome</keyword>
<sequence>MKKIWKRKMILTGLIGILTVPFVTPYERVNAEMSTVDKNRMLGATSRDWQSTSLREWLNSESVSVDYTALPPSYKDEPGFLSSQNFSNNEREGIAVTRHGHGWQYSLGGNTNDTLYYSQRSLAHNDYVSNDKVFILHYTDLVNYIEKNNLLMDRYKKNYSTYMQSQTNKRDKYDYLVNSGYYNSGYANVSVQYTSALRQVNARDKQDIVPALSLKPSYTFSNGKKANALLVGEVVTFGTYNGEPIEWEVINKSDAGYPLLWSTKILTTKEYDKDGDINPSTSSYINYPSYDVDIYAGNGQAKSRETQQAIDSTTTISFLNESVLTTPTNDTSITLQIKATDSKYGIRKMILPDGNVVAGGEASWTFSNNGEYDIFVENGQGVLSVKHFITKAINTPAVVNITTNKDESSKWTNKPVTVNISASNNGVYNLLLRGNREMGYSSASTGTFPAWMPLGGKRLHIKGTVRNALSEAEFSQVDPNAKVRIRGNYTRYTSSQRGMTYPVLKEFSLKELYEKKEIEVDEVVIMPSDIYQGYYSNVSMMDSNTAYMKSPYNYWISDFTYEILDKDDLKIEEITFPDGSKINSDTASYVITENGSYTFSAKDSRGKVTSKTIQVAVDVVKPTVSITGVQSQIVKNQMLRIEGRDGTSGVKRIRLPNGEYRTAEQEGQSLIVDYNIIENGDYTFLVEDYAGNTTSQKITITNVDSTAPVTQETLSKTTWTNQPVTITLMATDAQSGVKSIELPNGTITMGASANYTVSQNGDYRFVTEDMVGNQTVRIVKITNIDVEKPNGMTSQSPVATVWTNESVVITLSNVTDTGGAGISQIKLPDGTKSQSNTVHYPVSENGVYRFTIYDKAGNSKEIAVNVQNIDRVMPKLIAQLIPGVNGLTMRFTGYDELGEVHSIVLPNHLVVSGTTADFVTTQSGSYSVSVIDKAGNKSSFSTKIENPDVSLHQEINQWTNRQGYPLLATGNPKYGEEVLVRTFGTNSVWVSTDEFNQVIQSNGVYTFEVNDGGILDSKSITVINFDRVRPVVEIDGNNQDGKKITVNIKIGDKGDKKD</sequence>